<reference evidence="1 2" key="1">
    <citation type="submission" date="2018-07" db="EMBL/GenBank/DDBJ databases">
        <title>Genome sequence of Erythrobacter strain YH-07, an antagonistic bacterium isolated from Yellow Sea.</title>
        <authorList>
            <person name="Tang T."/>
            <person name="Liu Q."/>
            <person name="Sun X."/>
        </authorList>
    </citation>
    <scope>NUCLEOTIDE SEQUENCE [LARGE SCALE GENOMIC DNA]</scope>
    <source>
        <strain evidence="1 2">YH-07</strain>
        <plasmid evidence="1 2">unnamed</plasmid>
    </source>
</reference>
<organism evidence="1 2">
    <name type="scientific">Erythrobacter aureus</name>
    <dbReference type="NCBI Taxonomy" id="2182384"/>
    <lineage>
        <taxon>Bacteria</taxon>
        <taxon>Pseudomonadati</taxon>
        <taxon>Pseudomonadota</taxon>
        <taxon>Alphaproteobacteria</taxon>
        <taxon>Sphingomonadales</taxon>
        <taxon>Erythrobacteraceae</taxon>
        <taxon>Erythrobacter/Porphyrobacter group</taxon>
        <taxon>Erythrobacter</taxon>
    </lineage>
</organism>
<evidence type="ECO:0000313" key="1">
    <source>
        <dbReference type="EMBL" id="AXK43955.1"/>
    </source>
</evidence>
<evidence type="ECO:0000313" key="2">
    <source>
        <dbReference type="Proteomes" id="UP000254508"/>
    </source>
</evidence>
<name>A0A345YJ53_9SPHN</name>
<dbReference type="Proteomes" id="UP000254508">
    <property type="component" value="Plasmid unnamed"/>
</dbReference>
<geneLocation type="plasmid" evidence="1 2">
    <name>unnamed</name>
</geneLocation>
<keyword evidence="2" id="KW-1185">Reference proteome</keyword>
<protein>
    <recommendedName>
        <fullName evidence="3">RES domain-containing protein</fullName>
    </recommendedName>
</protein>
<dbReference type="AlphaFoldDB" id="A0A345YJ53"/>
<gene>
    <name evidence="1" type="ORF">DVR09_15995</name>
</gene>
<keyword evidence="1" id="KW-0614">Plasmid</keyword>
<sequence>MGHPCAQASRAAIAASQPVYHWTDMGDFDAFEHTNDIGFHFGTRETAMERALQVRGVDLSGPGERLIVAHLDVVNPLEMPDLGDWNPRAVTTALQAAGILSDDFDDEGALIDLAFVEHVLGLSGYDSIIYDNRTEEGGHSWIVFDPTRIHIAARETLTPEN</sequence>
<dbReference type="EMBL" id="CP031358">
    <property type="protein sequence ID" value="AXK43955.1"/>
    <property type="molecule type" value="Genomic_DNA"/>
</dbReference>
<dbReference type="OrthoDB" id="7867245at2"/>
<proteinExistence type="predicted"/>
<dbReference type="KEGG" id="err:DVR09_15995"/>
<evidence type="ECO:0008006" key="3">
    <source>
        <dbReference type="Google" id="ProtNLM"/>
    </source>
</evidence>
<accession>A0A345YJ53</accession>